<dbReference type="PATRIC" id="fig|251720.4.peg.846"/>
<name>A0A0Q0JGL2_PSEA0</name>
<evidence type="ECO:0000256" key="2">
    <source>
        <dbReference type="HAMAP-Rule" id="MF_01527"/>
    </source>
</evidence>
<dbReference type="InterPro" id="IPR022838">
    <property type="entry name" value="GTP_cyclohydrolase_FolE2"/>
</dbReference>
<comment type="caution">
    <text evidence="3">The sequence shown here is derived from an EMBL/GenBank/DDBJ whole genome shotgun (WGS) entry which is preliminary data.</text>
</comment>
<dbReference type="GO" id="GO:0046654">
    <property type="term" value="P:tetrahydrofolate biosynthetic process"/>
    <property type="evidence" value="ECO:0007669"/>
    <property type="project" value="UniProtKB-UniRule"/>
</dbReference>
<dbReference type="InterPro" id="IPR003801">
    <property type="entry name" value="GTP_cyclohydrolase_FolE2/MptA"/>
</dbReference>
<dbReference type="Gene3D" id="3.10.270.10">
    <property type="entry name" value="Urate Oxidase"/>
    <property type="match status" value="1"/>
</dbReference>
<proteinExistence type="inferred from homology"/>
<dbReference type="HAMAP" id="MF_01527_B">
    <property type="entry name" value="GTP_cyclohydrol_B"/>
    <property type="match status" value="1"/>
</dbReference>
<dbReference type="GO" id="GO:0003934">
    <property type="term" value="F:GTP cyclohydrolase I activity"/>
    <property type="evidence" value="ECO:0007669"/>
    <property type="project" value="UniProtKB-UniRule"/>
</dbReference>
<dbReference type="PANTHER" id="PTHR36445:SF1">
    <property type="entry name" value="GTP CYCLOHYDROLASE MPTA"/>
    <property type="match status" value="1"/>
</dbReference>
<evidence type="ECO:0000256" key="1">
    <source>
        <dbReference type="ARBA" id="ARBA00022801"/>
    </source>
</evidence>
<keyword evidence="1 2" id="KW-0378">Hydrolase</keyword>
<dbReference type="Proteomes" id="UP000050266">
    <property type="component" value="Unassembled WGS sequence"/>
</dbReference>
<comment type="function">
    <text evidence="2">Converts GTP to 7,8-dihydroneopterin triphosphate.</text>
</comment>
<evidence type="ECO:0000313" key="4">
    <source>
        <dbReference type="Proteomes" id="UP000050266"/>
    </source>
</evidence>
<dbReference type="PANTHER" id="PTHR36445">
    <property type="entry name" value="GTP CYCLOHYDROLASE MPTA"/>
    <property type="match status" value="1"/>
</dbReference>
<dbReference type="EMBL" id="LJRQ01000164">
    <property type="protein sequence ID" value="KPZ13740.1"/>
    <property type="molecule type" value="Genomic_DNA"/>
</dbReference>
<gene>
    <name evidence="2" type="primary">folE2</name>
    <name evidence="3" type="ORF">ALO41_04699</name>
</gene>
<organism evidence="3 4">
    <name type="scientific">Pseudomonas amygdali pv. ulmi</name>
    <dbReference type="NCBI Taxonomy" id="251720"/>
    <lineage>
        <taxon>Bacteria</taxon>
        <taxon>Pseudomonadati</taxon>
        <taxon>Pseudomonadota</taxon>
        <taxon>Gammaproteobacteria</taxon>
        <taxon>Pseudomonadales</taxon>
        <taxon>Pseudomonadaceae</taxon>
        <taxon>Pseudomonas</taxon>
        <taxon>Pseudomonas amygdali</taxon>
    </lineage>
</organism>
<dbReference type="Pfam" id="PF02649">
    <property type="entry name" value="GCHY-1"/>
    <property type="match status" value="1"/>
</dbReference>
<feature type="site" description="May be catalytically important" evidence="2">
    <location>
        <position position="185"/>
    </location>
</feature>
<evidence type="ECO:0000313" key="3">
    <source>
        <dbReference type="EMBL" id="KPZ13740.1"/>
    </source>
</evidence>
<comment type="catalytic activity">
    <reaction evidence="2">
        <text>GTP + H2O = 7,8-dihydroneopterin 3'-triphosphate + formate + H(+)</text>
        <dbReference type="Rhea" id="RHEA:17473"/>
        <dbReference type="ChEBI" id="CHEBI:15377"/>
        <dbReference type="ChEBI" id="CHEBI:15378"/>
        <dbReference type="ChEBI" id="CHEBI:15740"/>
        <dbReference type="ChEBI" id="CHEBI:37565"/>
        <dbReference type="ChEBI" id="CHEBI:58462"/>
        <dbReference type="EC" id="3.5.4.16"/>
    </reaction>
</comment>
<sequence length="330" mass="36152">MCGCTLCGREPPTSGFAPRRGSPKRQLTHMNNPLPDVALTEVSSALVSLDWVGMQGVEVPVRLAEAGVRHPVHAHVDLQVDLAEPSVKGIHMSRLYRLLDRFAEHQILSPDTLSVLMEAMVESHLDCHSSRARLTLSFNLLCRRPALITEGLSGWKSYPVKLDATWHAGRLCLDVSADITYSSTCPCSAALSRQLLEGAFTARFGRQSFVDPMQVATWLRENASFATPHSQRSVATVQVRVAEQATELGLMTLIDAVEQALGTPVQTAVKRADEQAFARLNGQNLMYVEDAARKVQQALEGRYAASSVSVRHFESLHPHDAAAQTSNYLS</sequence>
<comment type="pathway">
    <text evidence="2">Cofactor biosynthesis; 7,8-dihydroneopterin triphosphate biosynthesis; 7,8-dihydroneopterin triphosphate from GTP: step 1/1.</text>
</comment>
<dbReference type="UniPathway" id="UPA00848">
    <property type="reaction ID" value="UER00151"/>
</dbReference>
<dbReference type="AlphaFoldDB" id="A0A0Q0JGL2"/>
<accession>A0A0Q0JGL2</accession>
<comment type="similarity">
    <text evidence="2">Belongs to the GTP cyclohydrolase IV family.</text>
</comment>
<dbReference type="EC" id="3.5.4.16" evidence="2"/>
<dbReference type="NCBIfam" id="NF010200">
    <property type="entry name" value="PRK13674.1-1"/>
    <property type="match status" value="1"/>
</dbReference>
<reference evidence="3 4" key="1">
    <citation type="submission" date="2015-09" db="EMBL/GenBank/DDBJ databases">
        <title>Genome announcement of multiple Pseudomonas syringae strains.</title>
        <authorList>
            <person name="Thakur S."/>
            <person name="Wang P.W."/>
            <person name="Gong Y."/>
            <person name="Weir B.S."/>
            <person name="Guttman D.S."/>
        </authorList>
    </citation>
    <scope>NUCLEOTIDE SEQUENCE [LARGE SCALE GENOMIC DNA]</scope>
    <source>
        <strain evidence="3 4">ICMP3962</strain>
    </source>
</reference>
<protein>
    <recommendedName>
        <fullName evidence="2">GTP cyclohydrolase FolE2</fullName>
        <ecNumber evidence="2">3.5.4.16</ecNumber>
    </recommendedName>
</protein>